<evidence type="ECO:0000313" key="1">
    <source>
        <dbReference type="EMBL" id="ACU77732.1"/>
    </source>
</evidence>
<evidence type="ECO:0000313" key="2">
    <source>
        <dbReference type="Proteomes" id="UP000000851"/>
    </source>
</evidence>
<keyword evidence="2" id="KW-1185">Reference proteome</keyword>
<dbReference type="InParanoid" id="C7Q3X4"/>
<dbReference type="KEGG" id="cai:Caci_8919"/>
<dbReference type="HOGENOM" id="CLU_2714977_0_0_11"/>
<reference evidence="1 2" key="1">
    <citation type="journal article" date="2009" name="Stand. Genomic Sci.">
        <title>Complete genome sequence of Catenulispora acidiphila type strain (ID 139908).</title>
        <authorList>
            <person name="Copeland A."/>
            <person name="Lapidus A."/>
            <person name="Glavina Del Rio T."/>
            <person name="Nolan M."/>
            <person name="Lucas S."/>
            <person name="Chen F."/>
            <person name="Tice H."/>
            <person name="Cheng J.F."/>
            <person name="Bruce D."/>
            <person name="Goodwin L."/>
            <person name="Pitluck S."/>
            <person name="Mikhailova N."/>
            <person name="Pati A."/>
            <person name="Ivanova N."/>
            <person name="Mavromatis K."/>
            <person name="Chen A."/>
            <person name="Palaniappan K."/>
            <person name="Chain P."/>
            <person name="Land M."/>
            <person name="Hauser L."/>
            <person name="Chang Y.J."/>
            <person name="Jeffries C.D."/>
            <person name="Chertkov O."/>
            <person name="Brettin T."/>
            <person name="Detter J.C."/>
            <person name="Han C."/>
            <person name="Ali Z."/>
            <person name="Tindall B.J."/>
            <person name="Goker M."/>
            <person name="Bristow J."/>
            <person name="Eisen J.A."/>
            <person name="Markowitz V."/>
            <person name="Hugenholtz P."/>
            <person name="Kyrpides N.C."/>
            <person name="Klenk H.P."/>
        </authorList>
    </citation>
    <scope>NUCLEOTIDE SEQUENCE [LARGE SCALE GENOMIC DNA]</scope>
    <source>
        <strain evidence="2">DSM 44928 / JCM 14897 / NBRC 102108 / NRRL B-24433 / ID139908</strain>
    </source>
</reference>
<organism evidence="1 2">
    <name type="scientific">Catenulispora acidiphila (strain DSM 44928 / JCM 14897 / NBRC 102108 / NRRL B-24433 / ID139908)</name>
    <dbReference type="NCBI Taxonomy" id="479433"/>
    <lineage>
        <taxon>Bacteria</taxon>
        <taxon>Bacillati</taxon>
        <taxon>Actinomycetota</taxon>
        <taxon>Actinomycetes</taxon>
        <taxon>Catenulisporales</taxon>
        <taxon>Catenulisporaceae</taxon>
        <taxon>Catenulispora</taxon>
    </lineage>
</organism>
<gene>
    <name evidence="1" type="ordered locus">Caci_8919</name>
</gene>
<name>C7Q3X4_CATAD</name>
<protein>
    <submittedName>
        <fullName evidence="1">Uncharacterized protein</fullName>
    </submittedName>
</protein>
<proteinExistence type="predicted"/>
<dbReference type="Proteomes" id="UP000000851">
    <property type="component" value="Chromosome"/>
</dbReference>
<accession>C7Q3X4</accession>
<dbReference type="STRING" id="479433.Caci_8919"/>
<dbReference type="EMBL" id="CP001700">
    <property type="protein sequence ID" value="ACU77732.1"/>
    <property type="molecule type" value="Genomic_DNA"/>
</dbReference>
<dbReference type="AlphaFoldDB" id="C7Q3X4"/>
<sequence length="72" mass="8279">MRNIKIYDRYAECPDDAWIGRRWHSTRKPDSGGELIGVIMAVRPGAVRVRWPPGWPVPDSWEATDRGTLMKT</sequence>